<comment type="caution">
    <text evidence="1">The sequence shown here is derived from an EMBL/GenBank/DDBJ whole genome shotgun (WGS) entry which is preliminary data.</text>
</comment>
<gene>
    <name evidence="1" type="ORF">LCGC14_2842690</name>
</gene>
<dbReference type="AlphaFoldDB" id="A0A0F9AJ81"/>
<sequence>MIVKIKNDDKKPTESWVYCEGDVIRPCKGKATPRSLVDIY</sequence>
<feature type="non-terminal residue" evidence="1">
    <location>
        <position position="40"/>
    </location>
</feature>
<accession>A0A0F9AJ81</accession>
<proteinExistence type="predicted"/>
<dbReference type="EMBL" id="LAZR01054453">
    <property type="protein sequence ID" value="KKK78529.1"/>
    <property type="molecule type" value="Genomic_DNA"/>
</dbReference>
<name>A0A0F9AJ81_9ZZZZ</name>
<organism evidence="1">
    <name type="scientific">marine sediment metagenome</name>
    <dbReference type="NCBI Taxonomy" id="412755"/>
    <lineage>
        <taxon>unclassified sequences</taxon>
        <taxon>metagenomes</taxon>
        <taxon>ecological metagenomes</taxon>
    </lineage>
</organism>
<reference evidence="1" key="1">
    <citation type="journal article" date="2015" name="Nature">
        <title>Complex archaea that bridge the gap between prokaryotes and eukaryotes.</title>
        <authorList>
            <person name="Spang A."/>
            <person name="Saw J.H."/>
            <person name="Jorgensen S.L."/>
            <person name="Zaremba-Niedzwiedzka K."/>
            <person name="Martijn J."/>
            <person name="Lind A.E."/>
            <person name="van Eijk R."/>
            <person name="Schleper C."/>
            <person name="Guy L."/>
            <person name="Ettema T.J."/>
        </authorList>
    </citation>
    <scope>NUCLEOTIDE SEQUENCE</scope>
</reference>
<evidence type="ECO:0000313" key="1">
    <source>
        <dbReference type="EMBL" id="KKK78529.1"/>
    </source>
</evidence>
<protein>
    <submittedName>
        <fullName evidence="1">Uncharacterized protein</fullName>
    </submittedName>
</protein>